<comment type="caution">
    <text evidence="2">The sequence shown here is derived from an EMBL/GenBank/DDBJ whole genome shotgun (WGS) entry which is preliminary data.</text>
</comment>
<evidence type="ECO:0000256" key="1">
    <source>
        <dbReference type="SAM" id="MobiDB-lite"/>
    </source>
</evidence>
<reference evidence="2 3" key="1">
    <citation type="submission" date="2015-12" db="EMBL/GenBank/DDBJ databases">
        <title>The genome of Folsomia candida.</title>
        <authorList>
            <person name="Faddeeva A."/>
            <person name="Derks M.F."/>
            <person name="Anvar Y."/>
            <person name="Smit S."/>
            <person name="Van Straalen N."/>
            <person name="Roelofs D."/>
        </authorList>
    </citation>
    <scope>NUCLEOTIDE SEQUENCE [LARGE SCALE GENOMIC DNA]</scope>
    <source>
        <strain evidence="2 3">VU population</strain>
        <tissue evidence="2">Whole body</tissue>
    </source>
</reference>
<protein>
    <submittedName>
        <fullName evidence="2">Uncharacterized protein</fullName>
    </submittedName>
</protein>
<accession>A0A226CVL0</accession>
<dbReference type="AlphaFoldDB" id="A0A226CVL0"/>
<feature type="compositionally biased region" description="Polar residues" evidence="1">
    <location>
        <begin position="146"/>
        <end position="155"/>
    </location>
</feature>
<keyword evidence="3" id="KW-1185">Reference proteome</keyword>
<dbReference type="EMBL" id="LNIX01000057">
    <property type="protein sequence ID" value="OXA37435.1"/>
    <property type="molecule type" value="Genomic_DNA"/>
</dbReference>
<gene>
    <name evidence="2" type="ORF">Fcan01_27798</name>
</gene>
<sequence>MRYLTNKYLRIYFNFENNISQFFALMAIPFYTHGDEEEDESELVEKTSGESEFSFLRRFLLDLVKSYCRYKMCNSGGSTTRKESERRTSGRSRSRNRGKSLPQNSTSQSTRQSPPDLVCCHVQAINGERELNNQPSQQRDQETTDELNNNTNSQLVPRRRRQESQLPSTPDIETDTSDRSMIEIQVNAEYTYRMIGEGLRKIADQFEIDRSKNSPHRRTRHPAGNHRPTIIPTLQIDIKFRFALKITIPLTLVGLSLAFIKRNCT</sequence>
<feature type="compositionally biased region" description="Polar residues" evidence="1">
    <location>
        <begin position="101"/>
        <end position="113"/>
    </location>
</feature>
<dbReference type="Proteomes" id="UP000198287">
    <property type="component" value="Unassembled WGS sequence"/>
</dbReference>
<feature type="compositionally biased region" description="Basic residues" evidence="1">
    <location>
        <begin position="89"/>
        <end position="98"/>
    </location>
</feature>
<proteinExistence type="predicted"/>
<name>A0A226CVL0_FOLCA</name>
<evidence type="ECO:0000313" key="2">
    <source>
        <dbReference type="EMBL" id="OXA37435.1"/>
    </source>
</evidence>
<organism evidence="2 3">
    <name type="scientific">Folsomia candida</name>
    <name type="common">Springtail</name>
    <dbReference type="NCBI Taxonomy" id="158441"/>
    <lineage>
        <taxon>Eukaryota</taxon>
        <taxon>Metazoa</taxon>
        <taxon>Ecdysozoa</taxon>
        <taxon>Arthropoda</taxon>
        <taxon>Hexapoda</taxon>
        <taxon>Collembola</taxon>
        <taxon>Entomobryomorpha</taxon>
        <taxon>Isotomoidea</taxon>
        <taxon>Isotomidae</taxon>
        <taxon>Proisotominae</taxon>
        <taxon>Folsomia</taxon>
    </lineage>
</organism>
<feature type="region of interest" description="Disordered" evidence="1">
    <location>
        <begin position="75"/>
        <end position="180"/>
    </location>
</feature>
<evidence type="ECO:0000313" key="3">
    <source>
        <dbReference type="Proteomes" id="UP000198287"/>
    </source>
</evidence>